<dbReference type="AlphaFoldDB" id="A0A1X1J1V6"/>
<dbReference type="RefSeq" id="WP_084945514.1">
    <property type="nucleotide sequence ID" value="NZ_NCUY01000029.1"/>
</dbReference>
<dbReference type="OrthoDB" id="1493121at2"/>
<accession>A0A1X1J1V6</accession>
<evidence type="ECO:0000313" key="2">
    <source>
        <dbReference type="Proteomes" id="UP000193326"/>
    </source>
</evidence>
<organism evidence="1 2">
    <name type="scientific">Streptococcus oralis subsp. dentisani</name>
    <dbReference type="NCBI Taxonomy" id="1458253"/>
    <lineage>
        <taxon>Bacteria</taxon>
        <taxon>Bacillati</taxon>
        <taxon>Bacillota</taxon>
        <taxon>Bacilli</taxon>
        <taxon>Lactobacillales</taxon>
        <taxon>Streptococcaceae</taxon>
        <taxon>Streptococcus</taxon>
    </lineage>
</organism>
<gene>
    <name evidence="1" type="ORF">B7707_01450</name>
</gene>
<dbReference type="Proteomes" id="UP000193326">
    <property type="component" value="Unassembled WGS sequence"/>
</dbReference>
<proteinExistence type="predicted"/>
<reference evidence="1 2" key="1">
    <citation type="journal article" date="2016" name="Eur. J. Clin. Microbiol. Infect. Dis.">
        <title>Whole genome sequencing as a tool for phylogenetic analysis of clinical strains of Mitis group streptococci.</title>
        <authorList>
            <person name="Rasmussen L.H."/>
            <person name="Dargis R."/>
            <person name="Hojholt K."/>
            <person name="Christensen J.J."/>
            <person name="Skovgaard O."/>
            <person name="Justesen U.S."/>
            <person name="Rosenvinge F.S."/>
            <person name="Moser C."/>
            <person name="Lukjancenko O."/>
            <person name="Rasmussen S."/>
            <person name="Nielsen X.C."/>
        </authorList>
    </citation>
    <scope>NUCLEOTIDE SEQUENCE [LARGE SCALE GENOMIC DNA]</scope>
    <source>
        <strain evidence="1 2">RH_70047_11</strain>
    </source>
</reference>
<evidence type="ECO:0000313" key="1">
    <source>
        <dbReference type="EMBL" id="ORO79273.1"/>
    </source>
</evidence>
<name>A0A1X1J1V6_STROR</name>
<comment type="caution">
    <text evidence="1">The sequence shown here is derived from an EMBL/GenBank/DDBJ whole genome shotgun (WGS) entry which is preliminary data.</text>
</comment>
<dbReference type="EMBL" id="NCUY01000029">
    <property type="protein sequence ID" value="ORO79273.1"/>
    <property type="molecule type" value="Genomic_DNA"/>
</dbReference>
<protein>
    <submittedName>
        <fullName evidence="1">Uncharacterized protein</fullName>
    </submittedName>
</protein>
<sequence>MNINNKIDGLDSREVSRVFKELLKEYIKPAYGAMSKRDFDIMLFMKLQELQVIAKTPEIYDVVSSLKVTRTKARNLIYESKLRTSTENDLENELKELVSSPILKDGDKVSLEIGNPYLADYLRSKLRSLNHITDGSFSNELLKMTVDAYTDLFISLLPDGRKDIEKALIRSGAKKDTSLKSIVKSIVEKLAKKALGDIGDAVVGNVSDYLKPIIEGQITNITNQFTGFWDTTN</sequence>